<evidence type="ECO:0000313" key="2">
    <source>
        <dbReference type="Proteomes" id="UP000713222"/>
    </source>
</evidence>
<dbReference type="AlphaFoldDB" id="A0A964XS66"/>
<dbReference type="EMBL" id="RGET01000161">
    <property type="protein sequence ID" value="NBN88546.1"/>
    <property type="molecule type" value="Genomic_DNA"/>
</dbReference>
<gene>
    <name evidence="1" type="ORF">EBV32_05625</name>
</gene>
<sequence length="91" mass="10461">MKLDNFYIEHSFVSGEKVVTFNWEDDGLTFYVVANYGLDAYSNEVALGSIIQSECWSDVEPITKFVLSEAMLDYLEEELVNYQKTNPSVFL</sequence>
<protein>
    <submittedName>
        <fullName evidence="1">Uncharacterized protein</fullName>
    </submittedName>
</protein>
<comment type="caution">
    <text evidence="1">The sequence shown here is derived from an EMBL/GenBank/DDBJ whole genome shotgun (WGS) entry which is preliminary data.</text>
</comment>
<dbReference type="Proteomes" id="UP000713222">
    <property type="component" value="Unassembled WGS sequence"/>
</dbReference>
<name>A0A964XS66_9PROT</name>
<organism evidence="1 2">
    <name type="scientific">Candidatus Fonsibacter lacus</name>
    <dbReference type="NCBI Taxonomy" id="2576439"/>
    <lineage>
        <taxon>Bacteria</taxon>
        <taxon>Pseudomonadati</taxon>
        <taxon>Pseudomonadota</taxon>
        <taxon>Alphaproteobacteria</taxon>
        <taxon>Candidatus Pelagibacterales</taxon>
        <taxon>Candidatus Pelagibacterales incertae sedis</taxon>
        <taxon>Candidatus Fonsibacter</taxon>
    </lineage>
</organism>
<proteinExistence type="predicted"/>
<accession>A0A964XS66</accession>
<reference evidence="1" key="1">
    <citation type="submission" date="2018-10" db="EMBL/GenBank/DDBJ databases">
        <title>Iterative Subtractive Binning of Freshwater Chronoseries Metagenomes Recovers Nearly Complete Genomes from over Four Hundred Novel Species.</title>
        <authorList>
            <person name="Rodriguez-R L.M."/>
            <person name="Tsementzi D."/>
            <person name="Luo C."/>
            <person name="Konstantinidis K.T."/>
        </authorList>
    </citation>
    <scope>NUCLEOTIDE SEQUENCE</scope>
    <source>
        <strain evidence="1">WB7_6_001</strain>
    </source>
</reference>
<evidence type="ECO:0000313" key="1">
    <source>
        <dbReference type="EMBL" id="NBN88546.1"/>
    </source>
</evidence>